<reference evidence="1 2" key="1">
    <citation type="submission" date="2015-07" db="EMBL/GenBank/DDBJ databases">
        <title>Comparative genomics of the Sigatoka disease complex on banana suggests a link between parallel evolutionary changes in Pseudocercospora fijiensis and Pseudocercospora eumusae and increased virulence on the banana host.</title>
        <authorList>
            <person name="Chang T.-C."/>
            <person name="Salvucci A."/>
            <person name="Crous P.W."/>
            <person name="Stergiopoulos I."/>
        </authorList>
    </citation>
    <scope>NUCLEOTIDE SEQUENCE [LARGE SCALE GENOMIC DNA]</scope>
    <source>
        <strain evidence="1 2">CBS 114824</strain>
    </source>
</reference>
<dbReference type="AlphaFoldDB" id="A0A139H590"/>
<gene>
    <name evidence="1" type="ORF">AC578_5768</name>
</gene>
<evidence type="ECO:0008006" key="3">
    <source>
        <dbReference type="Google" id="ProtNLM"/>
    </source>
</evidence>
<dbReference type="Proteomes" id="UP000070133">
    <property type="component" value="Unassembled WGS sequence"/>
</dbReference>
<proteinExistence type="predicted"/>
<name>A0A139H590_9PEZI</name>
<keyword evidence="2" id="KW-1185">Reference proteome</keyword>
<organism evidence="1 2">
    <name type="scientific">Pseudocercospora eumusae</name>
    <dbReference type="NCBI Taxonomy" id="321146"/>
    <lineage>
        <taxon>Eukaryota</taxon>
        <taxon>Fungi</taxon>
        <taxon>Dikarya</taxon>
        <taxon>Ascomycota</taxon>
        <taxon>Pezizomycotina</taxon>
        <taxon>Dothideomycetes</taxon>
        <taxon>Dothideomycetidae</taxon>
        <taxon>Mycosphaerellales</taxon>
        <taxon>Mycosphaerellaceae</taxon>
        <taxon>Pseudocercospora</taxon>
    </lineage>
</organism>
<evidence type="ECO:0000313" key="1">
    <source>
        <dbReference type="EMBL" id="KXS97604.1"/>
    </source>
</evidence>
<dbReference type="OrthoDB" id="62952at2759"/>
<dbReference type="EMBL" id="LFZN01000138">
    <property type="protein sequence ID" value="KXS97604.1"/>
    <property type="molecule type" value="Genomic_DNA"/>
</dbReference>
<protein>
    <recommendedName>
        <fullName evidence="3">F-box domain-containing protein</fullName>
    </recommendedName>
</protein>
<accession>A0A139H590</accession>
<sequence>MDPKPASKPPTRGKSFLLSLPQELRDLIMESIILKPENTITMLPNFNCHKNEISAQPPSICSVNQQLRYENLPKFYSDNTFTAQLDNKEDLETAVTWLAALGDQNVRHLQRLSLCGWTRVPFGHMVSRRWLNVTLDLKKGVMDVRQMDADLAADDLYCRVNTTIEELKASFAKLVEARSGLPWDVRSLREMMEGFNMLCTGY</sequence>
<evidence type="ECO:0000313" key="2">
    <source>
        <dbReference type="Proteomes" id="UP000070133"/>
    </source>
</evidence>
<comment type="caution">
    <text evidence="1">The sequence shown here is derived from an EMBL/GenBank/DDBJ whole genome shotgun (WGS) entry which is preliminary data.</text>
</comment>